<dbReference type="GO" id="GO:0006606">
    <property type="term" value="P:protein import into nucleus"/>
    <property type="evidence" value="ECO:0007669"/>
    <property type="project" value="TreeGrafter"/>
</dbReference>
<comment type="caution">
    <text evidence="2">The sequence shown here is derived from an EMBL/GenBank/DDBJ whole genome shotgun (WGS) entry which is preliminary data.</text>
</comment>
<feature type="domain" description="Nucleoporin Nup188 N-terminal" evidence="1">
    <location>
        <begin position="38"/>
        <end position="336"/>
    </location>
</feature>
<protein>
    <recommendedName>
        <fullName evidence="1">Nucleoporin Nup188 N-terminal domain-containing protein</fullName>
    </recommendedName>
</protein>
<dbReference type="GO" id="GO:0006405">
    <property type="term" value="P:RNA export from nucleus"/>
    <property type="evidence" value="ECO:0007669"/>
    <property type="project" value="TreeGrafter"/>
</dbReference>
<organism evidence="2 3">
    <name type="scientific">Tripterygium wilfordii</name>
    <name type="common">Thunder God vine</name>
    <dbReference type="NCBI Taxonomy" id="458696"/>
    <lineage>
        <taxon>Eukaryota</taxon>
        <taxon>Viridiplantae</taxon>
        <taxon>Streptophyta</taxon>
        <taxon>Embryophyta</taxon>
        <taxon>Tracheophyta</taxon>
        <taxon>Spermatophyta</taxon>
        <taxon>Magnoliopsida</taxon>
        <taxon>eudicotyledons</taxon>
        <taxon>Gunneridae</taxon>
        <taxon>Pentapetalae</taxon>
        <taxon>rosids</taxon>
        <taxon>fabids</taxon>
        <taxon>Celastrales</taxon>
        <taxon>Celastraceae</taxon>
        <taxon>Tripterygium</taxon>
    </lineage>
</organism>
<dbReference type="Proteomes" id="UP000593562">
    <property type="component" value="Unassembled WGS sequence"/>
</dbReference>
<dbReference type="PANTHER" id="PTHR31431">
    <property type="entry name" value="NUCLEOPORIN NUP188 HOMOLOG"/>
    <property type="match status" value="1"/>
</dbReference>
<gene>
    <name evidence="2" type="ORF">HS088_TW07G00964</name>
</gene>
<dbReference type="GO" id="GO:0044611">
    <property type="term" value="C:nuclear pore inner ring"/>
    <property type="evidence" value="ECO:0007669"/>
    <property type="project" value="TreeGrafter"/>
</dbReference>
<dbReference type="FunCoup" id="A0A7J7DG82">
    <property type="interactions" value="3450"/>
</dbReference>
<dbReference type="InterPro" id="IPR044840">
    <property type="entry name" value="Nup188"/>
</dbReference>
<dbReference type="OrthoDB" id="552259at2759"/>
<sequence>MASSKSVDASLWWDPFNSLLTELENAPMSSDLPPHLCKKLKDNHAWFVDTVSLFKPPNEKSKDALNSQKVIIGSHELNIRPDLKENALRISSYLGLDEVQSYILVDRSLESNNVDFDSIVRDSLHAILLCYYVERQCLLKCTRQILMHALFVGSNFKEDNVVKEEAQKLITDGLESQMICVLENLLSSTHPEQMDVDLFTLWAEETLTEDNLVLEILFLVYYESFCTCTGEKWINLCTIYKGIILGSYNIEKLAISTEALQSTYDAKVQLLLILIESLDIKNLLQMVHDALPFRAGNSIFSLTDIQQIDSLISSFSAFETKEAGPLNLAWAVFLCLITSLPGNERNELMEFDHVGYVRQAFEAASLSRFLEILQSELLTASDGPAAGYRSVLRTFISAFIASYEINLQFEDSTLNLILDILCKIYQGEESLCIQFWDRESFIDGPIRCLLCNLEGEFPFRSLELVRLLSALCEGSWPAECVYNFLDKSVGISSLFEITSEALVDDNAQIVETHIPLHIPGIDGLLIPSKTRGHVLKVIDGNTAIVRWEYQQSGVLVLLLHLSQELYLDSNEEVLLTFDLLSRLVSFNMAVCFSLMDIGNSLHLQATRTNREVEKNFWVVEVICTVIRNLPLNPFGAAVMSRGVNILANLLKCSPSHVSAIALKADIFDIASKSNAFNVCYNGSLSGSWLLSGKLAKMLLIDCEQNDYDFPLAISVLHFTMQLLEAGLENDFLLALIAFTVQYILVNHEYWKYKVKHARWKVTLKALEVIKTCIISIPYYEKLGRVLQDMLLADSSVHSTLFRIVCTTPQALENLYMSRLFDPKEIEGLQVAIASVMNILYLMLSKFSKGMTSSLPMFHQAILSPAVRPISVPAAVISLSSYFRCPPIQVGSARLLTMLLITADYAQPFLHGNACFSLDDKQIADIRYSINRILLEQSMWNEDLFLATINVLTAAARYQPAFLVAIFPSKVNVDASVNDPGGVKRLADETSFGTPDLDKSCPIDLLLQYVEKSANFMKSNPRILFNVLDFLKALWQGAGHYIYILESLKRSEKFWKKLCNSVSSFAISDAPSVESLTEIEAQKWAFKHHCRCAALETMALDMFLQKKLLFSEALLKGSSELKERTESAEKAKSVIDVELKGILSSWCEKSVLGSLIRSYTYSQYDNSTFFRAKVAASAITVLVMGKLAGGDSGSLSISLLEKILGICEKLKCQPAFSELAAQYKGRGYSDGKELHTLILSDLYYHLQGELDGRKIGPGPFKELSQFIIASNCFQAYQCKRDSDISINSKDEALFDIARVRADLGLDKWDYSEWKTSKEIVNAMLDWFKYANSMVLLASSRFYALKALITVLTLYEDNSRGNTTGGKIPEQLVSSCVDHICQYFHTAVESLAPVLDASEDVLDFLGAQAELLLHLMRSVWKSLPLSDCVLVLKTAGFGLKVLFDFHSSVSRVNTVIKLLLVLQLLAVEIICQSPHLGGVNDAESVKVAEVSNLSLGLIPTLCTGIATVEHWTLALTTIDLILRCVLTPQTWFPVIRKHLPLQHLTVKLQDKSSLASIPGILKFFLTLAYVRGGAEMLLSVGFFSSLRMLFADLSDDRSSTVIMNKKSPFTLSDGTEKPQKIWGLGLAVVTAMVHSLGDTASCADIVENMIPYFFSEKFYLISFFLNAPELPTNNNDKKRLRAQRTQISLSDLRETEHTLMLMCVLAKHWNLWVKSMKEMDSQLREKCIHLLAFISRGTQWLGDLPRNTAPLFCPPALKEEFDWCKKPSHVNSRNGWFALAPLGCEAMPNLSAVSNATSALLIVGQSTEGTNLASHTVFSDSVALQIYVIAFLLLRFLCLQAEGASERAEELGFVDLAHFPELPMPEILHGLQDQASAIVSEVCETNKSKHIHAATQSVCHLLLQIMEMALYLELCVLQICGIRPVLGRVEGFSKEIKLLFKAMEGHAFLKDSVKSLKQIISLLYPGLLQSEGLL</sequence>
<evidence type="ECO:0000313" key="2">
    <source>
        <dbReference type="EMBL" id="KAF5745380.1"/>
    </source>
</evidence>
<dbReference type="InParanoid" id="A0A7J7DG82"/>
<dbReference type="GO" id="GO:0017056">
    <property type="term" value="F:structural constituent of nuclear pore"/>
    <property type="evidence" value="ECO:0007669"/>
    <property type="project" value="InterPro"/>
</dbReference>
<evidence type="ECO:0000313" key="3">
    <source>
        <dbReference type="Proteomes" id="UP000593562"/>
    </source>
</evidence>
<name>A0A7J7DG82_TRIWF</name>
<proteinExistence type="predicted"/>
<reference evidence="2 3" key="1">
    <citation type="journal article" date="2020" name="Nat. Commun.">
        <title>Genome of Tripterygium wilfordii and identification of cytochrome P450 involved in triptolide biosynthesis.</title>
        <authorList>
            <person name="Tu L."/>
            <person name="Su P."/>
            <person name="Zhang Z."/>
            <person name="Gao L."/>
            <person name="Wang J."/>
            <person name="Hu T."/>
            <person name="Zhou J."/>
            <person name="Zhang Y."/>
            <person name="Zhao Y."/>
            <person name="Liu Y."/>
            <person name="Song Y."/>
            <person name="Tong Y."/>
            <person name="Lu Y."/>
            <person name="Yang J."/>
            <person name="Xu C."/>
            <person name="Jia M."/>
            <person name="Peters R.J."/>
            <person name="Huang L."/>
            <person name="Gao W."/>
        </authorList>
    </citation>
    <scope>NUCLEOTIDE SEQUENCE [LARGE SCALE GENOMIC DNA]</scope>
    <source>
        <strain evidence="3">cv. XIE 37</strain>
        <tissue evidence="2">Leaf</tissue>
    </source>
</reference>
<dbReference type="InterPro" id="IPR018864">
    <property type="entry name" value="Nucleoporin_Nup188_N"/>
</dbReference>
<evidence type="ECO:0000259" key="1">
    <source>
        <dbReference type="Pfam" id="PF10487"/>
    </source>
</evidence>
<accession>A0A7J7DG82</accession>
<keyword evidence="3" id="KW-1185">Reference proteome</keyword>
<dbReference type="EMBL" id="JAAARO010000007">
    <property type="protein sequence ID" value="KAF5745380.1"/>
    <property type="molecule type" value="Genomic_DNA"/>
</dbReference>
<dbReference type="Pfam" id="PF10487">
    <property type="entry name" value="Nup188_N"/>
    <property type="match status" value="1"/>
</dbReference>
<dbReference type="PANTHER" id="PTHR31431:SF1">
    <property type="entry name" value="NUCLEOPORIN NUP188"/>
    <property type="match status" value="1"/>
</dbReference>